<feature type="region of interest" description="Disordered" evidence="1">
    <location>
        <begin position="73"/>
        <end position="127"/>
    </location>
</feature>
<dbReference type="Proteomes" id="UP001642720">
    <property type="component" value="Unassembled WGS sequence"/>
</dbReference>
<accession>A0ABY2HAF8</accession>
<comment type="caution">
    <text evidence="2">The sequence shown here is derived from an EMBL/GenBank/DDBJ whole genome shotgun (WGS) entry which is preliminary data.</text>
</comment>
<feature type="compositionally biased region" description="Polar residues" evidence="1">
    <location>
        <begin position="75"/>
        <end position="86"/>
    </location>
</feature>
<dbReference type="EMBL" id="PPTA01000003">
    <property type="protein sequence ID" value="TFB05300.1"/>
    <property type="molecule type" value="Genomic_DNA"/>
</dbReference>
<dbReference type="RefSeq" id="XP_073561501.1">
    <property type="nucleotide sequence ID" value="XM_073699885.1"/>
</dbReference>
<keyword evidence="3" id="KW-1185">Reference proteome</keyword>
<reference evidence="2 3" key="1">
    <citation type="submission" date="2018-01" db="EMBL/GenBank/DDBJ databases">
        <title>Genome characterization of the sugarcane-associated fungus Trichoderma ghanense CCMA-1212 and their application in lignocelulose bioconversion.</title>
        <authorList>
            <person name="Steindorff A.S."/>
            <person name="Mendes T.D."/>
            <person name="Vilela E.S.D."/>
            <person name="Rodrigues D.S."/>
            <person name="Formighieri E.F."/>
            <person name="Melo I.S."/>
            <person name="Favaro L.C.L."/>
        </authorList>
    </citation>
    <scope>NUCLEOTIDE SEQUENCE [LARGE SCALE GENOMIC DNA]</scope>
    <source>
        <strain evidence="2 3">CCMA-1212</strain>
    </source>
</reference>
<feature type="compositionally biased region" description="Basic and acidic residues" evidence="1">
    <location>
        <begin position="94"/>
        <end position="104"/>
    </location>
</feature>
<evidence type="ECO:0000256" key="1">
    <source>
        <dbReference type="SAM" id="MobiDB-lite"/>
    </source>
</evidence>
<evidence type="ECO:0000313" key="3">
    <source>
        <dbReference type="Proteomes" id="UP001642720"/>
    </source>
</evidence>
<feature type="compositionally biased region" description="Basic and acidic residues" evidence="1">
    <location>
        <begin position="112"/>
        <end position="123"/>
    </location>
</feature>
<name>A0ABY2HAF8_9HYPO</name>
<sequence>MQAITDFGRCRKAHTQEEENGVQQAAAVPSNCWFDAWEGSHRCGADSARILSAQRPFRGAVVESAVRIGILGTPAGQSGSQGLSNLTTAATERAAARKAKDQEQTRSQIGKADGDGETERTLVAEDCQSQHGRLPACVLPDP</sequence>
<gene>
    <name evidence="2" type="ORF">CCMA1212_002503</name>
</gene>
<protein>
    <submittedName>
        <fullName evidence="2">Uncharacterized protein</fullName>
    </submittedName>
</protein>
<organism evidence="2 3">
    <name type="scientific">Trichoderma ghanense</name>
    <dbReference type="NCBI Taxonomy" id="65468"/>
    <lineage>
        <taxon>Eukaryota</taxon>
        <taxon>Fungi</taxon>
        <taxon>Dikarya</taxon>
        <taxon>Ascomycota</taxon>
        <taxon>Pezizomycotina</taxon>
        <taxon>Sordariomycetes</taxon>
        <taxon>Hypocreomycetidae</taxon>
        <taxon>Hypocreales</taxon>
        <taxon>Hypocreaceae</taxon>
        <taxon>Trichoderma</taxon>
    </lineage>
</organism>
<proteinExistence type="predicted"/>
<dbReference type="GeneID" id="300574335"/>
<evidence type="ECO:0000313" key="2">
    <source>
        <dbReference type="EMBL" id="TFB05300.1"/>
    </source>
</evidence>